<dbReference type="EMBL" id="KB822703">
    <property type="protein sequence ID" value="ETI26361.1"/>
    <property type="molecule type" value="Genomic_DNA"/>
</dbReference>
<dbReference type="InterPro" id="IPR027477">
    <property type="entry name" value="Succ_DH/fumarate_Rdtase_cat_sf"/>
</dbReference>
<dbReference type="GO" id="GO:0008177">
    <property type="term" value="F:succinate dehydrogenase (quinone) activity"/>
    <property type="evidence" value="ECO:0007669"/>
    <property type="project" value="UniProtKB-EC"/>
</dbReference>
<dbReference type="SUPFAM" id="SSF46977">
    <property type="entry name" value="Succinate dehydrogenase/fumarate reductase flavoprotein C-terminal domain"/>
    <property type="match status" value="1"/>
</dbReference>
<dbReference type="FunFam" id="3.50.50.60:FF:000482">
    <property type="entry name" value="Succinate dehydrogenase complex, subunit A, flavoprotein (Fp)"/>
    <property type="match status" value="1"/>
</dbReference>
<name>V9DI77_9EURO</name>
<dbReference type="InterPro" id="IPR014006">
    <property type="entry name" value="Succ_Dhase_FrdA_Gneg"/>
</dbReference>
<dbReference type="Gene3D" id="3.50.50.60">
    <property type="entry name" value="FAD/NAD(P)-binding domain"/>
    <property type="match status" value="1"/>
</dbReference>
<evidence type="ECO:0000256" key="19">
    <source>
        <dbReference type="PIRSR" id="PIRSR611281-4"/>
    </source>
</evidence>
<dbReference type="FunFam" id="3.90.700.10:FF:000001">
    <property type="entry name" value="Mitochondrial succinate dehydrogenase flavoprotein subunit"/>
    <property type="match status" value="1"/>
</dbReference>
<protein>
    <recommendedName>
        <fullName evidence="20">Succinate dehydrogenase [ubiquinone] flavoprotein subunit, mitochondrial</fullName>
        <ecNumber evidence="20">1.3.5.1</ecNumber>
    </recommendedName>
</protein>
<keyword evidence="10 20" id="KW-0249">Electron transport</keyword>
<feature type="domain" description="FAD-dependent oxidoreductase 2 FAD-binding" evidence="21">
    <location>
        <begin position="118"/>
        <end position="513"/>
    </location>
</feature>
<evidence type="ECO:0000256" key="17">
    <source>
        <dbReference type="PIRSR" id="PIRSR611281-2"/>
    </source>
</evidence>
<comment type="pathway">
    <text evidence="2 20">Carbohydrate metabolism; tricarboxylic acid cycle; fumarate from succinate (eukaryal route): step 1/1.</text>
</comment>
<evidence type="ECO:0000256" key="9">
    <source>
        <dbReference type="ARBA" id="ARBA00022946"/>
    </source>
</evidence>
<dbReference type="GeneID" id="19981631"/>
<keyword evidence="6 18" id="KW-0285">Flavoprotein</keyword>
<comment type="catalytic activity">
    <reaction evidence="14 20">
        <text>a quinone + succinate = fumarate + a quinol</text>
        <dbReference type="Rhea" id="RHEA:40523"/>
        <dbReference type="ChEBI" id="CHEBI:24646"/>
        <dbReference type="ChEBI" id="CHEBI:29806"/>
        <dbReference type="ChEBI" id="CHEBI:30031"/>
        <dbReference type="ChEBI" id="CHEBI:132124"/>
        <dbReference type="EC" id="1.3.5.1"/>
    </reaction>
</comment>
<comment type="cofactor">
    <cofactor evidence="18">
        <name>FAD</name>
        <dbReference type="ChEBI" id="CHEBI:57692"/>
    </cofactor>
    <text evidence="18">Flavinylated by SdhE, about 5% flavinylation occurs in the absence of SdhE.</text>
</comment>
<reference evidence="23 24" key="1">
    <citation type="submission" date="2013-03" db="EMBL/GenBank/DDBJ databases">
        <title>The Genome Sequence of Cladophialophora carrionii CBS 160.54.</title>
        <authorList>
            <consortium name="The Broad Institute Genomics Platform"/>
            <person name="Cuomo C."/>
            <person name="de Hoog S."/>
            <person name="Gorbushina A."/>
            <person name="Walker B."/>
            <person name="Young S.K."/>
            <person name="Zeng Q."/>
            <person name="Gargeya S."/>
            <person name="Fitzgerald M."/>
            <person name="Haas B."/>
            <person name="Abouelleil A."/>
            <person name="Allen A.W."/>
            <person name="Alvarado L."/>
            <person name="Arachchi H.M."/>
            <person name="Berlin A.M."/>
            <person name="Chapman S.B."/>
            <person name="Gainer-Dewar J."/>
            <person name="Goldberg J."/>
            <person name="Griggs A."/>
            <person name="Gujja S."/>
            <person name="Hansen M."/>
            <person name="Howarth C."/>
            <person name="Imamovic A."/>
            <person name="Ireland A."/>
            <person name="Larimer J."/>
            <person name="McCowan C."/>
            <person name="Murphy C."/>
            <person name="Pearson M."/>
            <person name="Poon T.W."/>
            <person name="Priest M."/>
            <person name="Roberts A."/>
            <person name="Saif S."/>
            <person name="Shea T."/>
            <person name="Sisk P."/>
            <person name="Sykes S."/>
            <person name="Wortman J."/>
            <person name="Nusbaum C."/>
            <person name="Birren B."/>
        </authorList>
    </citation>
    <scope>NUCLEOTIDE SEQUENCE [LARGE SCALE GENOMIC DNA]</scope>
    <source>
        <strain evidence="23 24">CBS 160.54</strain>
    </source>
</reference>
<evidence type="ECO:0000256" key="6">
    <source>
        <dbReference type="ARBA" id="ARBA00022630"/>
    </source>
</evidence>
<keyword evidence="11 20" id="KW-0560">Oxidoreductase</keyword>
<keyword evidence="23" id="KW-0830">Ubiquinone</keyword>
<dbReference type="SUPFAM" id="SSF51905">
    <property type="entry name" value="FAD/NAD(P)-binding domain"/>
    <property type="match status" value="1"/>
</dbReference>
<comment type="function">
    <text evidence="15 20">Flavoprotein (FP) subunit of succinate dehydrogenase (SDH) that is involved in complex II of the mitochondrial electron transport chain and is responsible for transferring electrons from succinate to ubiquinone (coenzyme Q).</text>
</comment>
<feature type="binding site" evidence="17">
    <location>
        <position position="351"/>
    </location>
    <ligand>
        <name>substrate</name>
    </ligand>
</feature>
<accession>V9DI77</accession>
<feature type="binding site" evidence="18">
    <location>
        <position position="330"/>
    </location>
    <ligand>
        <name>FAD</name>
        <dbReference type="ChEBI" id="CHEBI:57692"/>
    </ligand>
</feature>
<evidence type="ECO:0000256" key="11">
    <source>
        <dbReference type="ARBA" id="ARBA00023002"/>
    </source>
</evidence>
<evidence type="ECO:0000259" key="21">
    <source>
        <dbReference type="Pfam" id="PF00890"/>
    </source>
</evidence>
<evidence type="ECO:0000256" key="20">
    <source>
        <dbReference type="RuleBase" id="RU362051"/>
    </source>
</evidence>
<evidence type="ECO:0000256" key="14">
    <source>
        <dbReference type="ARBA" id="ARBA00049220"/>
    </source>
</evidence>
<dbReference type="Gene3D" id="1.20.58.100">
    <property type="entry name" value="Fumarate reductase/succinate dehydrogenase flavoprotein-like, C-terminal domain"/>
    <property type="match status" value="1"/>
</dbReference>
<dbReference type="PANTHER" id="PTHR11632:SF51">
    <property type="entry name" value="SUCCINATE DEHYDROGENASE [UBIQUINONE] FLAVOPROTEIN SUBUNIT, MITOCHONDRIAL"/>
    <property type="match status" value="1"/>
</dbReference>
<evidence type="ECO:0000256" key="5">
    <source>
        <dbReference type="ARBA" id="ARBA00022532"/>
    </source>
</evidence>
<dbReference type="Pfam" id="PF00890">
    <property type="entry name" value="FAD_binding_2"/>
    <property type="match status" value="1"/>
</dbReference>
<dbReference type="SUPFAM" id="SSF56425">
    <property type="entry name" value="Succinate dehydrogenase/fumarate reductase flavoprotein, catalytic domain"/>
    <property type="match status" value="1"/>
</dbReference>
<sequence length="703" mass="76873">MDLGLGLGSLSIDLTFIPSSPCALLPPRLATLRRDLFLSERRTSKALPSSTMSSSRILRSLAPCHKFTRPLRPTSRRQFSSTRPAARVVASQPLRAKEAQSPLTATGGSYAIIDHEYDAVVVGAGGAGLRAAFGLAEAGFNTACVTKLFPTRSHTVAAQGGINAALGNMHEDDWRWHMYDTVKGSDWLGDQDAIHYMTREAPRSVIELEGYGCPFSRTEDGKIYQRAFGGQSQKYGKGGQAYRCCAAADRTGHALLHTLYGQSLNHNTNYFIEFFALDLIMEDGVCKGVLAYNQEDGTLHRFKAQNTVLATGGYGRTYFSCTSAHTCTGDGMAMVARAGLPNQDLEFVQFHPTGIYGAGCLITEGSRGEGGYLLNSEGERFMERYAPTAKDLASRDVVSRSMTMEIREGRGVGPDKDHIYLQLSHLPPEILHERLPGISETASIFSGVDVTKQPIPVLPTVHYNMGGIPTKYTGEVLRINDQGKDEVVPGLFACGEAACVSVHGANRLGANSLLDLIVFGRAVSHTIRDNFSPGQTQKEIAPDAGAESIEVLDQIRNSSGPKSTAEIRSAMQKVMQADVSVFRTQESLDEGVKKINEVDQTFADVGIKDRSMIWNSDLVETLELRNLLTCATQTAVSAANRKESRGAHAREDYPERDDENWMKHTLSWQKKPHGKVELGYRAVVGHTLDEQECKAIPPFKRTY</sequence>
<feature type="binding site" evidence="17">
    <location>
        <position position="363"/>
    </location>
    <ligand>
        <name>substrate</name>
    </ligand>
</feature>
<gene>
    <name evidence="23" type="ORF">G647_03138</name>
</gene>
<evidence type="ECO:0000256" key="4">
    <source>
        <dbReference type="ARBA" id="ARBA00022448"/>
    </source>
</evidence>
<evidence type="ECO:0000256" key="2">
    <source>
        <dbReference type="ARBA" id="ARBA00004788"/>
    </source>
</evidence>
<feature type="active site" description="Proton acceptor" evidence="16">
    <location>
        <position position="395"/>
    </location>
</feature>
<dbReference type="EC" id="1.3.5.1" evidence="20"/>
<keyword evidence="12" id="KW-0496">Mitochondrion</keyword>
<comment type="similarity">
    <text evidence="3 20">Belongs to the FAD-dependent oxidoreductase 2 family. FRD/SDH subfamily.</text>
</comment>
<dbReference type="GO" id="GO:0009055">
    <property type="term" value="F:electron transfer activity"/>
    <property type="evidence" value="ECO:0007669"/>
    <property type="project" value="TreeGrafter"/>
</dbReference>
<dbReference type="PANTHER" id="PTHR11632">
    <property type="entry name" value="SUCCINATE DEHYDROGENASE 2 FLAVOPROTEIN SUBUNIT"/>
    <property type="match status" value="1"/>
</dbReference>
<feature type="binding site" evidence="17">
    <location>
        <position position="507"/>
    </location>
    <ligand>
        <name>substrate</name>
    </ligand>
</feature>
<dbReference type="InterPro" id="IPR036188">
    <property type="entry name" value="FAD/NAD-bd_sf"/>
</dbReference>
<comment type="subcellular location">
    <subcellularLocation>
        <location evidence="1 20">Mitochondrion inner membrane</location>
        <topology evidence="1 20">Peripheral membrane protein</topology>
        <orientation evidence="1 20">Matrix side</orientation>
    </subcellularLocation>
</comment>
<dbReference type="InterPro" id="IPR015939">
    <property type="entry name" value="Fum_Rdtase/Succ_DH_flav-like_C"/>
</dbReference>
<dbReference type="FunFam" id="4.10.80.40:FF:000002">
    <property type="entry name" value="Succinate dehydrogenase [ubiquinone] flavoprotein subunit, mitochondrial"/>
    <property type="match status" value="1"/>
</dbReference>
<dbReference type="AlphaFoldDB" id="V9DI77"/>
<dbReference type="RefSeq" id="XP_008725706.1">
    <property type="nucleotide sequence ID" value="XM_008727484.1"/>
</dbReference>
<dbReference type="InterPro" id="IPR003953">
    <property type="entry name" value="FAD-dep_OxRdtase_2_FAD-bd"/>
</dbReference>
<feature type="binding site" evidence="18">
    <location>
        <begin position="123"/>
        <end position="128"/>
    </location>
    <ligand>
        <name>FAD</name>
        <dbReference type="ChEBI" id="CHEBI:57692"/>
    </ligand>
</feature>
<dbReference type="PIRSF" id="PIRSF000171">
    <property type="entry name" value="SDHA_APRA_LASPO"/>
    <property type="match status" value="1"/>
</dbReference>
<feature type="binding site" evidence="18">
    <location>
        <begin position="146"/>
        <end position="161"/>
    </location>
    <ligand>
        <name>FAD</name>
        <dbReference type="ChEBI" id="CHEBI:57692"/>
    </ligand>
</feature>
<feature type="binding site" evidence="18">
    <location>
        <position position="496"/>
    </location>
    <ligand>
        <name>FAD</name>
        <dbReference type="ChEBI" id="CHEBI:57692"/>
    </ligand>
</feature>
<feature type="modified residue" description="Tele-8alpha-FAD histidine" evidence="19">
    <location>
        <position position="154"/>
    </location>
</feature>
<evidence type="ECO:0000256" key="16">
    <source>
        <dbReference type="PIRSR" id="PIRSR000171-1"/>
    </source>
</evidence>
<evidence type="ECO:0000313" key="24">
    <source>
        <dbReference type="Proteomes" id="UP000030678"/>
    </source>
</evidence>
<dbReference type="FunFam" id="1.20.58.100:FF:000001">
    <property type="entry name" value="Succinate dehydrogenase flavoprotein subunit (SdhA)"/>
    <property type="match status" value="1"/>
</dbReference>
<keyword evidence="5 20" id="KW-0816">Tricarboxylic acid cycle</keyword>
<evidence type="ECO:0000256" key="10">
    <source>
        <dbReference type="ARBA" id="ARBA00022982"/>
    </source>
</evidence>
<dbReference type="VEuPathDB" id="FungiDB:G647_03138"/>
<feature type="domain" description="Fumarate reductase/succinate dehydrogenase flavoprotein-like C-terminal" evidence="22">
    <location>
        <begin position="568"/>
        <end position="703"/>
    </location>
</feature>
<dbReference type="NCBIfam" id="TIGR01812">
    <property type="entry name" value="sdhA_frdA_Gneg"/>
    <property type="match status" value="1"/>
</dbReference>
<dbReference type="GO" id="GO:0006121">
    <property type="term" value="P:mitochondrial electron transport, succinate to ubiquinone"/>
    <property type="evidence" value="ECO:0007669"/>
    <property type="project" value="TreeGrafter"/>
</dbReference>
<dbReference type="GO" id="GO:0006099">
    <property type="term" value="P:tricarboxylic acid cycle"/>
    <property type="evidence" value="ECO:0007669"/>
    <property type="project" value="UniProtKB-UniPathway"/>
</dbReference>
<evidence type="ECO:0000256" key="1">
    <source>
        <dbReference type="ARBA" id="ARBA00004443"/>
    </source>
</evidence>
<dbReference type="GO" id="GO:0005743">
    <property type="term" value="C:mitochondrial inner membrane"/>
    <property type="evidence" value="ECO:0007669"/>
    <property type="project" value="UniProtKB-SubCell"/>
</dbReference>
<dbReference type="InterPro" id="IPR011281">
    <property type="entry name" value="Succ_DH_flav_su_fwd"/>
</dbReference>
<evidence type="ECO:0000256" key="8">
    <source>
        <dbReference type="ARBA" id="ARBA00022827"/>
    </source>
</evidence>
<evidence type="ECO:0000256" key="12">
    <source>
        <dbReference type="ARBA" id="ARBA00023128"/>
    </source>
</evidence>
<evidence type="ECO:0000313" key="23">
    <source>
        <dbReference type="EMBL" id="ETI26361.1"/>
    </source>
</evidence>
<dbReference type="Proteomes" id="UP000030678">
    <property type="component" value="Unassembled WGS sequence"/>
</dbReference>
<evidence type="ECO:0000256" key="15">
    <source>
        <dbReference type="ARBA" id="ARBA00059077"/>
    </source>
</evidence>
<dbReference type="InterPro" id="IPR030664">
    <property type="entry name" value="SdhA/FrdA/AprA"/>
</dbReference>
<organism evidence="23 24">
    <name type="scientific">Cladophialophora carrionii CBS 160.54</name>
    <dbReference type="NCBI Taxonomy" id="1279043"/>
    <lineage>
        <taxon>Eukaryota</taxon>
        <taxon>Fungi</taxon>
        <taxon>Dikarya</taxon>
        <taxon>Ascomycota</taxon>
        <taxon>Pezizomycotina</taxon>
        <taxon>Eurotiomycetes</taxon>
        <taxon>Chaetothyriomycetidae</taxon>
        <taxon>Chaetothyriales</taxon>
        <taxon>Herpotrichiellaceae</taxon>
        <taxon>Cladophialophora</taxon>
    </lineage>
</organism>
<keyword evidence="4 20" id="KW-0813">Transport</keyword>
<proteinExistence type="inferred from homology"/>
<dbReference type="HOGENOM" id="CLU_014312_6_1_1"/>
<dbReference type="PROSITE" id="PS00504">
    <property type="entry name" value="FRD_SDH_FAD_BINDING"/>
    <property type="match status" value="1"/>
</dbReference>
<dbReference type="Gene3D" id="4.10.80.40">
    <property type="entry name" value="succinate dehydrogenase protein domain"/>
    <property type="match status" value="1"/>
</dbReference>
<dbReference type="UniPathway" id="UPA00223">
    <property type="reaction ID" value="UER01006"/>
</dbReference>
<dbReference type="OrthoDB" id="71672at2759"/>
<dbReference type="InterPro" id="IPR003952">
    <property type="entry name" value="FRD_SDH_FAD_BS"/>
</dbReference>
<feature type="binding site" evidence="18">
    <location>
        <begin position="512"/>
        <end position="513"/>
    </location>
    <ligand>
        <name>FAD</name>
        <dbReference type="ChEBI" id="CHEBI:57692"/>
    </ligand>
</feature>
<feature type="binding site" evidence="17">
    <location>
        <position position="462"/>
    </location>
    <ligand>
        <name>substrate</name>
    </ligand>
</feature>
<evidence type="ECO:0000256" key="18">
    <source>
        <dbReference type="PIRSR" id="PIRSR611281-3"/>
    </source>
</evidence>
<evidence type="ECO:0000256" key="13">
    <source>
        <dbReference type="ARBA" id="ARBA00023136"/>
    </source>
</evidence>
<keyword evidence="13 20" id="KW-0472">Membrane</keyword>
<dbReference type="NCBIfam" id="TIGR01816">
    <property type="entry name" value="sdhA_forward"/>
    <property type="match status" value="1"/>
</dbReference>
<keyword evidence="9 20" id="KW-0809">Transit peptide</keyword>
<dbReference type="Pfam" id="PF02910">
    <property type="entry name" value="Succ_DH_flav_C"/>
    <property type="match status" value="1"/>
</dbReference>
<evidence type="ECO:0000256" key="7">
    <source>
        <dbReference type="ARBA" id="ARBA00022792"/>
    </source>
</evidence>
<dbReference type="Gene3D" id="3.90.700.10">
    <property type="entry name" value="Succinate dehydrogenase/fumarate reductase flavoprotein, catalytic domain"/>
    <property type="match status" value="1"/>
</dbReference>
<keyword evidence="7" id="KW-0999">Mitochondrion inner membrane</keyword>
<evidence type="ECO:0000259" key="22">
    <source>
        <dbReference type="Pfam" id="PF02910"/>
    </source>
</evidence>
<dbReference type="InterPro" id="IPR037099">
    <property type="entry name" value="Fum_R/Succ_DH_flav-like_C_sf"/>
</dbReference>
<evidence type="ECO:0000256" key="3">
    <source>
        <dbReference type="ARBA" id="ARBA00008040"/>
    </source>
</evidence>
<keyword evidence="8 18" id="KW-0274">FAD</keyword>
<dbReference type="GO" id="GO:0050660">
    <property type="term" value="F:flavin adenine dinucleotide binding"/>
    <property type="evidence" value="ECO:0007669"/>
    <property type="project" value="InterPro"/>
</dbReference>